<feature type="transmembrane region" description="Helical" evidence="1">
    <location>
        <begin position="233"/>
        <end position="251"/>
    </location>
</feature>
<name>A0ABM8IXC8_9CREN</name>
<reference evidence="2 3" key="1">
    <citation type="submission" date="2023-09" db="EMBL/GenBank/DDBJ databases">
        <title>Pyrofollis japonicus gen. nov. sp. nov., a novel member of the family Pyrodictiaceae isolated from the Iheya North hydrothermal field.</title>
        <authorList>
            <person name="Miyazaki U."/>
            <person name="Sanari M."/>
            <person name="Tame A."/>
            <person name="Kitajima M."/>
            <person name="Okamoto A."/>
            <person name="Sawayama S."/>
            <person name="Miyazaki J."/>
            <person name="Takai K."/>
            <person name="Nakagawa S."/>
        </authorList>
    </citation>
    <scope>NUCLEOTIDE SEQUENCE [LARGE SCALE GENOMIC DNA]</scope>
    <source>
        <strain evidence="2 3">AV2</strain>
    </source>
</reference>
<protein>
    <submittedName>
        <fullName evidence="2">Uncharacterized protein</fullName>
    </submittedName>
</protein>
<keyword evidence="3" id="KW-1185">Reference proteome</keyword>
<accession>A0ABM8IXC8</accession>
<keyword evidence="1" id="KW-0472">Membrane</keyword>
<dbReference type="Proteomes" id="UP001341135">
    <property type="component" value="Chromosome"/>
</dbReference>
<organism evidence="2 3">
    <name type="scientific">Pyrodictium abyssi</name>
    <dbReference type="NCBI Taxonomy" id="54256"/>
    <lineage>
        <taxon>Archaea</taxon>
        <taxon>Thermoproteota</taxon>
        <taxon>Thermoprotei</taxon>
        <taxon>Desulfurococcales</taxon>
        <taxon>Pyrodictiaceae</taxon>
        <taxon>Pyrodictium</taxon>
    </lineage>
</organism>
<keyword evidence="1" id="KW-1133">Transmembrane helix</keyword>
<evidence type="ECO:0000313" key="2">
    <source>
        <dbReference type="EMBL" id="BES82178.1"/>
    </source>
</evidence>
<evidence type="ECO:0000256" key="1">
    <source>
        <dbReference type="SAM" id="Phobius"/>
    </source>
</evidence>
<keyword evidence="1" id="KW-0812">Transmembrane</keyword>
<proteinExistence type="predicted"/>
<sequence>MKHMVLAVPAAVATAIVLITVTVFSTVAVADTGYTPVAVAVYNDSVASPGQLQVLDTIVCGNYTIVVYGVDTAPLLSVAYAKPGMDAGGALQCLAGTSKKLGKQPLAIAAPSTATLQAARAHVEAVTVAEALVTVVKAVNVAGTAQGQNETIVHGDAGQQAAACTEPAREIGKEPTVAPIVVTTVAPLEHVGNGTCYAGEAVEVGHSTLDGAAQTVYQTQYSRAGAMGAAERTAITLLAGALAAAVVAALWRARA</sequence>
<dbReference type="EMBL" id="AP028907">
    <property type="protein sequence ID" value="BES82178.1"/>
    <property type="molecule type" value="Genomic_DNA"/>
</dbReference>
<gene>
    <name evidence="2" type="ORF">PABY_17450</name>
</gene>
<dbReference type="GeneID" id="89289753"/>
<dbReference type="RefSeq" id="WP_338249249.1">
    <property type="nucleotide sequence ID" value="NZ_AP028907.1"/>
</dbReference>
<evidence type="ECO:0000313" key="3">
    <source>
        <dbReference type="Proteomes" id="UP001341135"/>
    </source>
</evidence>